<feature type="compositionally biased region" description="Basic and acidic residues" evidence="2">
    <location>
        <begin position="1"/>
        <end position="11"/>
    </location>
</feature>
<feature type="compositionally biased region" description="Basic and acidic residues" evidence="2">
    <location>
        <begin position="316"/>
        <end position="325"/>
    </location>
</feature>
<dbReference type="AlphaFoldDB" id="A0A0N4XH55"/>
<gene>
    <name evidence="3" type="ORF">NBR_LOCUS1858</name>
</gene>
<dbReference type="WBParaSite" id="NBR_0000185701-mRNA-1">
    <property type="protein sequence ID" value="NBR_0000185701-mRNA-1"/>
    <property type="gene ID" value="NBR_0000185701"/>
</dbReference>
<sequence>MQPPSEEKAAVFEDSNQTLESEESNSIQDIQDPPSVTVQSAPDGETESVVAETPESTQSAGTIPHVPSTPKSLARVITADVTHRQVEVKDLIEYEWPFKSGDKYFLQEQVGDLLDIKSFSRKFPEMSRRKVEKVERDWLCATYNIHQTMNETQLRDLCAMRSVEIHDLMASEYPAIYQEFQKITAERLKAVMAEQAKEMEAIKNDSKRLAELREKAIKSAADFNKELQLAKKLERQHYWDIQTSIIQSASNKWKKVPPKYTKPNPYPVALIHGQFQNYYRKFTSKELRRLPLGSVLDGEHLFTVPRDPSPPPINVSEKDMQRFEKMAGAQQNADAPGSPGVKQEAVTPRPESTPRK</sequence>
<feature type="coiled-coil region" evidence="1">
    <location>
        <begin position="185"/>
        <end position="212"/>
    </location>
</feature>
<dbReference type="STRING" id="27835.A0A0N4XH55"/>
<feature type="region of interest" description="Disordered" evidence="2">
    <location>
        <begin position="302"/>
        <end position="356"/>
    </location>
</feature>
<proteinExistence type="predicted"/>
<reference evidence="3 4" key="2">
    <citation type="submission" date="2018-11" db="EMBL/GenBank/DDBJ databases">
        <authorList>
            <consortium name="Pathogen Informatics"/>
        </authorList>
    </citation>
    <scope>NUCLEOTIDE SEQUENCE [LARGE SCALE GENOMIC DNA]</scope>
</reference>
<accession>A0A0N4XH55</accession>
<feature type="compositionally biased region" description="Polar residues" evidence="2">
    <location>
        <begin position="14"/>
        <end position="40"/>
    </location>
</feature>
<name>A0A0N4XH55_NIPBR</name>
<keyword evidence="1" id="KW-0175">Coiled coil</keyword>
<dbReference type="OMA" id="WDIQTSI"/>
<dbReference type="CDD" id="cd21085">
    <property type="entry name" value="WH_NTD_PHF10"/>
    <property type="match status" value="1"/>
</dbReference>
<keyword evidence="4" id="KW-1185">Reference proteome</keyword>
<organism evidence="5">
    <name type="scientific">Nippostrongylus brasiliensis</name>
    <name type="common">Rat hookworm</name>
    <dbReference type="NCBI Taxonomy" id="27835"/>
    <lineage>
        <taxon>Eukaryota</taxon>
        <taxon>Metazoa</taxon>
        <taxon>Ecdysozoa</taxon>
        <taxon>Nematoda</taxon>
        <taxon>Chromadorea</taxon>
        <taxon>Rhabditida</taxon>
        <taxon>Rhabditina</taxon>
        <taxon>Rhabditomorpha</taxon>
        <taxon>Strongyloidea</taxon>
        <taxon>Heligmosomidae</taxon>
        <taxon>Nippostrongylus</taxon>
    </lineage>
</organism>
<evidence type="ECO:0000256" key="1">
    <source>
        <dbReference type="SAM" id="Coils"/>
    </source>
</evidence>
<dbReference type="EMBL" id="UYSL01001736">
    <property type="protein sequence ID" value="VDL65447.1"/>
    <property type="molecule type" value="Genomic_DNA"/>
</dbReference>
<reference evidence="5" key="1">
    <citation type="submission" date="2017-02" db="UniProtKB">
        <authorList>
            <consortium name="WormBaseParasite"/>
        </authorList>
    </citation>
    <scope>IDENTIFICATION</scope>
</reference>
<evidence type="ECO:0000313" key="5">
    <source>
        <dbReference type="WBParaSite" id="NBR_0000185701-mRNA-1"/>
    </source>
</evidence>
<protein>
    <submittedName>
        <fullName evidence="5">PHD finger protein 10</fullName>
    </submittedName>
</protein>
<evidence type="ECO:0000313" key="3">
    <source>
        <dbReference type="EMBL" id="VDL65447.1"/>
    </source>
</evidence>
<evidence type="ECO:0000256" key="2">
    <source>
        <dbReference type="SAM" id="MobiDB-lite"/>
    </source>
</evidence>
<dbReference type="Proteomes" id="UP000271162">
    <property type="component" value="Unassembled WGS sequence"/>
</dbReference>
<feature type="region of interest" description="Disordered" evidence="2">
    <location>
        <begin position="1"/>
        <end position="71"/>
    </location>
</feature>
<evidence type="ECO:0000313" key="4">
    <source>
        <dbReference type="Proteomes" id="UP000271162"/>
    </source>
</evidence>